<dbReference type="Proteomes" id="UP000620075">
    <property type="component" value="Unassembled WGS sequence"/>
</dbReference>
<comment type="caution">
    <text evidence="3">The sequence shown here is derived from an EMBL/GenBank/DDBJ whole genome shotgun (WGS) entry which is preliminary data.</text>
</comment>
<dbReference type="PANTHER" id="PTHR10788">
    <property type="entry name" value="TREHALOSE-6-PHOSPHATE SYNTHASE"/>
    <property type="match status" value="1"/>
</dbReference>
<proteinExistence type="inferred from homology"/>
<dbReference type="SUPFAM" id="SSF53756">
    <property type="entry name" value="UDP-Glycosyltransferase/glycogen phosphorylase"/>
    <property type="match status" value="1"/>
</dbReference>
<protein>
    <submittedName>
        <fullName evidence="3">Trehalose-6-phosphate synthase</fullName>
    </submittedName>
</protein>
<evidence type="ECO:0000313" key="4">
    <source>
        <dbReference type="Proteomes" id="UP000620075"/>
    </source>
</evidence>
<feature type="region of interest" description="Disordered" evidence="2">
    <location>
        <begin position="483"/>
        <end position="532"/>
    </location>
</feature>
<dbReference type="RefSeq" id="WP_338177145.1">
    <property type="nucleotide sequence ID" value="NZ_JAEKNQ010000020.1"/>
</dbReference>
<evidence type="ECO:0000256" key="2">
    <source>
        <dbReference type="SAM" id="MobiDB-lite"/>
    </source>
</evidence>
<dbReference type="GO" id="GO:0005992">
    <property type="term" value="P:trehalose biosynthetic process"/>
    <property type="evidence" value="ECO:0007669"/>
    <property type="project" value="InterPro"/>
</dbReference>
<dbReference type="InterPro" id="IPR001830">
    <property type="entry name" value="Glyco_trans_20"/>
</dbReference>
<dbReference type="Pfam" id="PF00982">
    <property type="entry name" value="Glyco_transf_20"/>
    <property type="match status" value="1"/>
</dbReference>
<comment type="similarity">
    <text evidence="1">Belongs to the glycosyltransferase 20 family.</text>
</comment>
<dbReference type="AlphaFoldDB" id="A0A934NGS4"/>
<organism evidence="3 4">
    <name type="scientific">Candidatus Dormiibacter inghamiae</name>
    <dbReference type="NCBI Taxonomy" id="3127013"/>
    <lineage>
        <taxon>Bacteria</taxon>
        <taxon>Bacillati</taxon>
        <taxon>Candidatus Dormiibacterota</taxon>
        <taxon>Candidatus Dormibacteria</taxon>
        <taxon>Candidatus Dormibacterales</taxon>
        <taxon>Candidatus Dormibacteraceae</taxon>
        <taxon>Candidatus Dormiibacter</taxon>
    </lineage>
</organism>
<dbReference type="GO" id="GO:0003825">
    <property type="term" value="F:alpha,alpha-trehalose-phosphate synthase (UDP-forming) activity"/>
    <property type="evidence" value="ECO:0007669"/>
    <property type="project" value="TreeGrafter"/>
</dbReference>
<gene>
    <name evidence="3" type="ORF">JF888_05095</name>
</gene>
<dbReference type="PANTHER" id="PTHR10788:SF106">
    <property type="entry name" value="BCDNA.GH08860"/>
    <property type="match status" value="1"/>
</dbReference>
<sequence>MREYTARVLRPWSPLVVSNRAPFEPGPKGTMKKGSGGLVTALITVAEATGAPWVAAARSPAERELAGRQPAEGHAPGGSEIHYVVTQEEAYRRYYSVIANPLLWFLQHYLWGLIREPVIDAETWSAWDDGYVAVNQAFAKKVVEVAQRVEKPPLILTQDYQLYLAPQLIRAKLPQAALQQFIHIPWPTPNYWKVLPKSMRDAIFQGILGNDLIGFQSNLDVRNFLMSCEELMGLRVDHRERAVLHAGRVVWARSYPISIDVPGLERQAATLGVAKEREAIHHERPEKLIVRVDRTDPSKNVVRGFLAYELLLERHPEWHGRVQFYAFLQPSRQDIDAYRDYLRQIRRTAARVNERFGGKSWQPIRLELGESMRRALALYQDFDVLLVNPIYDGMNLVAKEGMVLSEFDGALVLSENAGAHEELGQWALTVNPFDVGDTADALHAGLKMSRRERAERRNAIKEQVATNDIGRWLSLQLRDLRDLVPPPREPGERAAGPSRLAAPARDRRLGRAPPGPQASGSRRQGGEGSARR</sequence>
<dbReference type="EMBL" id="JAEKNQ010000020">
    <property type="protein sequence ID" value="MBJ7602557.1"/>
    <property type="molecule type" value="Genomic_DNA"/>
</dbReference>
<name>A0A934NGS4_9BACT</name>
<evidence type="ECO:0000256" key="1">
    <source>
        <dbReference type="ARBA" id="ARBA00008799"/>
    </source>
</evidence>
<dbReference type="GO" id="GO:0004805">
    <property type="term" value="F:trehalose-phosphatase activity"/>
    <property type="evidence" value="ECO:0007669"/>
    <property type="project" value="TreeGrafter"/>
</dbReference>
<accession>A0A934NGS4</accession>
<dbReference type="GO" id="GO:0005829">
    <property type="term" value="C:cytosol"/>
    <property type="evidence" value="ECO:0007669"/>
    <property type="project" value="TreeGrafter"/>
</dbReference>
<dbReference type="CDD" id="cd03788">
    <property type="entry name" value="GT20_TPS"/>
    <property type="match status" value="1"/>
</dbReference>
<reference evidence="3 4" key="1">
    <citation type="submission" date="2020-10" db="EMBL/GenBank/DDBJ databases">
        <title>Ca. Dormibacterota MAGs.</title>
        <authorList>
            <person name="Montgomery K."/>
        </authorList>
    </citation>
    <scope>NUCLEOTIDE SEQUENCE [LARGE SCALE GENOMIC DNA]</scope>
    <source>
        <strain evidence="3">SC8811_S16_3</strain>
    </source>
</reference>
<dbReference type="Gene3D" id="3.40.50.2000">
    <property type="entry name" value="Glycogen Phosphorylase B"/>
    <property type="match status" value="2"/>
</dbReference>
<evidence type="ECO:0000313" key="3">
    <source>
        <dbReference type="EMBL" id="MBJ7602557.1"/>
    </source>
</evidence>